<dbReference type="EMBL" id="CP136895">
    <property type="protein sequence ID" value="WOL11955.1"/>
    <property type="molecule type" value="Genomic_DNA"/>
</dbReference>
<dbReference type="InterPro" id="IPR051343">
    <property type="entry name" value="G-type_lectin_kinases/EP1-like"/>
</dbReference>
<dbReference type="Gene3D" id="3.30.200.20">
    <property type="entry name" value="Phosphorylase Kinase, domain 1"/>
    <property type="match status" value="1"/>
</dbReference>
<evidence type="ECO:0000256" key="4">
    <source>
        <dbReference type="ARBA" id="ARBA00022679"/>
    </source>
</evidence>
<name>A0AAQ3QL09_9LILI</name>
<dbReference type="PROSITE" id="PS50011">
    <property type="entry name" value="PROTEIN_KINASE_DOM"/>
    <property type="match status" value="1"/>
</dbReference>
<evidence type="ECO:0000256" key="9">
    <source>
        <dbReference type="ARBA" id="ARBA00022777"/>
    </source>
</evidence>
<evidence type="ECO:0000256" key="17">
    <source>
        <dbReference type="ARBA" id="ARBA00048679"/>
    </source>
</evidence>
<dbReference type="FunFam" id="1.10.510.10:FF:000237">
    <property type="entry name" value="G-type lectin S-receptor-like serine/threonine-protein kinase"/>
    <property type="match status" value="1"/>
</dbReference>
<dbReference type="Pfam" id="PF01453">
    <property type="entry name" value="B_lectin"/>
    <property type="match status" value="1"/>
</dbReference>
<dbReference type="PIRSF" id="PIRSF000641">
    <property type="entry name" value="SRK"/>
    <property type="match status" value="1"/>
</dbReference>
<evidence type="ECO:0000256" key="21">
    <source>
        <dbReference type="SAM" id="SignalP"/>
    </source>
</evidence>
<comment type="similarity">
    <text evidence="18">Belongs to the protein kinase superfamily. Ser/Thr protein kinase family.</text>
</comment>
<feature type="transmembrane region" description="Helical" evidence="20">
    <location>
        <begin position="464"/>
        <end position="486"/>
    </location>
</feature>
<dbReference type="GO" id="GO:0016020">
    <property type="term" value="C:membrane"/>
    <property type="evidence" value="ECO:0007669"/>
    <property type="project" value="UniProtKB-SubCell"/>
</dbReference>
<keyword evidence="11 20" id="KW-1133">Transmembrane helix</keyword>
<dbReference type="PROSITE" id="PS00107">
    <property type="entry name" value="PROTEIN_KINASE_ATP"/>
    <property type="match status" value="1"/>
</dbReference>
<keyword evidence="12 20" id="KW-0472">Membrane</keyword>
<feature type="chain" id="PRO_5043031669" description="Receptor-like serine/threonine-protein kinase" evidence="21">
    <location>
        <begin position="20"/>
        <end position="804"/>
    </location>
</feature>
<dbReference type="InterPro" id="IPR024171">
    <property type="entry name" value="SRK-like_kinase"/>
</dbReference>
<keyword evidence="4 18" id="KW-0808">Transferase</keyword>
<dbReference type="EC" id="2.7.11.1" evidence="18"/>
<keyword evidence="13" id="KW-1015">Disulfide bond</keyword>
<feature type="domain" description="Bulb-type lectin" evidence="23">
    <location>
        <begin position="31"/>
        <end position="149"/>
    </location>
</feature>
<keyword evidence="14" id="KW-0675">Receptor</keyword>
<dbReference type="SMART" id="SM00108">
    <property type="entry name" value="B_lectin"/>
    <property type="match status" value="1"/>
</dbReference>
<evidence type="ECO:0000256" key="19">
    <source>
        <dbReference type="PROSITE-ProRule" id="PRU10141"/>
    </source>
</evidence>
<organism evidence="24 25">
    <name type="scientific">Canna indica</name>
    <name type="common">Indian-shot</name>
    <dbReference type="NCBI Taxonomy" id="4628"/>
    <lineage>
        <taxon>Eukaryota</taxon>
        <taxon>Viridiplantae</taxon>
        <taxon>Streptophyta</taxon>
        <taxon>Embryophyta</taxon>
        <taxon>Tracheophyta</taxon>
        <taxon>Spermatophyta</taxon>
        <taxon>Magnoliopsida</taxon>
        <taxon>Liliopsida</taxon>
        <taxon>Zingiberales</taxon>
        <taxon>Cannaceae</taxon>
        <taxon>Canna</taxon>
    </lineage>
</organism>
<keyword evidence="15" id="KW-0325">Glycoprotein</keyword>
<keyword evidence="2 18" id="KW-0723">Serine/threonine-protein kinase</keyword>
<evidence type="ECO:0000256" key="8">
    <source>
        <dbReference type="ARBA" id="ARBA00022741"/>
    </source>
</evidence>
<evidence type="ECO:0000256" key="20">
    <source>
        <dbReference type="SAM" id="Phobius"/>
    </source>
</evidence>
<comment type="catalytic activity">
    <reaction evidence="16 18">
        <text>L-threonyl-[protein] + ATP = O-phospho-L-threonyl-[protein] + ADP + H(+)</text>
        <dbReference type="Rhea" id="RHEA:46608"/>
        <dbReference type="Rhea" id="RHEA-COMP:11060"/>
        <dbReference type="Rhea" id="RHEA-COMP:11605"/>
        <dbReference type="ChEBI" id="CHEBI:15378"/>
        <dbReference type="ChEBI" id="CHEBI:30013"/>
        <dbReference type="ChEBI" id="CHEBI:30616"/>
        <dbReference type="ChEBI" id="CHEBI:61977"/>
        <dbReference type="ChEBI" id="CHEBI:456216"/>
        <dbReference type="EC" id="2.7.11.1"/>
    </reaction>
</comment>
<dbReference type="InterPro" id="IPR017441">
    <property type="entry name" value="Protein_kinase_ATP_BS"/>
</dbReference>
<proteinExistence type="inferred from homology"/>
<dbReference type="InterPro" id="IPR008271">
    <property type="entry name" value="Ser/Thr_kinase_AS"/>
</dbReference>
<evidence type="ECO:0000256" key="7">
    <source>
        <dbReference type="ARBA" id="ARBA00022734"/>
    </source>
</evidence>
<dbReference type="InterPro" id="IPR011009">
    <property type="entry name" value="Kinase-like_dom_sf"/>
</dbReference>
<keyword evidence="5 20" id="KW-0812">Transmembrane</keyword>
<dbReference type="Pfam" id="PF00069">
    <property type="entry name" value="Pkinase"/>
    <property type="match status" value="1"/>
</dbReference>
<dbReference type="SMART" id="SM00220">
    <property type="entry name" value="S_TKc"/>
    <property type="match status" value="1"/>
</dbReference>
<evidence type="ECO:0000256" key="14">
    <source>
        <dbReference type="ARBA" id="ARBA00023170"/>
    </source>
</evidence>
<keyword evidence="9 18" id="KW-0418">Kinase</keyword>
<dbReference type="FunFam" id="2.90.10.10:FF:000026">
    <property type="entry name" value="Serine/threonine-protein kinase"/>
    <property type="match status" value="1"/>
</dbReference>
<evidence type="ECO:0000256" key="10">
    <source>
        <dbReference type="ARBA" id="ARBA00022840"/>
    </source>
</evidence>
<evidence type="ECO:0000256" key="1">
    <source>
        <dbReference type="ARBA" id="ARBA00004479"/>
    </source>
</evidence>
<comment type="catalytic activity">
    <reaction evidence="17 18">
        <text>L-seryl-[protein] + ATP = O-phospho-L-seryl-[protein] + ADP + H(+)</text>
        <dbReference type="Rhea" id="RHEA:17989"/>
        <dbReference type="Rhea" id="RHEA-COMP:9863"/>
        <dbReference type="Rhea" id="RHEA-COMP:11604"/>
        <dbReference type="ChEBI" id="CHEBI:15378"/>
        <dbReference type="ChEBI" id="CHEBI:29999"/>
        <dbReference type="ChEBI" id="CHEBI:30616"/>
        <dbReference type="ChEBI" id="CHEBI:83421"/>
        <dbReference type="ChEBI" id="CHEBI:456216"/>
        <dbReference type="EC" id="2.7.11.1"/>
    </reaction>
</comment>
<dbReference type="Gene3D" id="1.10.510.10">
    <property type="entry name" value="Transferase(Phosphotransferase) domain 1"/>
    <property type="match status" value="1"/>
</dbReference>
<comment type="subcellular location">
    <subcellularLocation>
        <location evidence="1">Membrane</location>
        <topology evidence="1">Single-pass type I membrane protein</topology>
    </subcellularLocation>
</comment>
<evidence type="ECO:0000256" key="18">
    <source>
        <dbReference type="PIRNR" id="PIRNR000641"/>
    </source>
</evidence>
<keyword evidence="6 21" id="KW-0732">Signal</keyword>
<evidence type="ECO:0000313" key="25">
    <source>
        <dbReference type="Proteomes" id="UP001327560"/>
    </source>
</evidence>
<accession>A0AAQ3QL09</accession>
<keyword evidence="8 18" id="KW-0547">Nucleotide-binding</keyword>
<evidence type="ECO:0000256" key="6">
    <source>
        <dbReference type="ARBA" id="ARBA00022729"/>
    </source>
</evidence>
<dbReference type="SUPFAM" id="SSF56112">
    <property type="entry name" value="Protein kinase-like (PK-like)"/>
    <property type="match status" value="1"/>
</dbReference>
<dbReference type="PROSITE" id="PS00108">
    <property type="entry name" value="PROTEIN_KINASE_ST"/>
    <property type="match status" value="1"/>
</dbReference>
<dbReference type="SUPFAM" id="SSF51110">
    <property type="entry name" value="alpha-D-mannose-specific plant lectins"/>
    <property type="match status" value="1"/>
</dbReference>
<evidence type="ECO:0000259" key="23">
    <source>
        <dbReference type="PROSITE" id="PS50927"/>
    </source>
</evidence>
<evidence type="ECO:0000256" key="12">
    <source>
        <dbReference type="ARBA" id="ARBA00023136"/>
    </source>
</evidence>
<dbReference type="PROSITE" id="PS50927">
    <property type="entry name" value="BULB_LECTIN"/>
    <property type="match status" value="1"/>
</dbReference>
<dbReference type="FunFam" id="3.30.200.20:FF:000059">
    <property type="entry name" value="S-receptor-like serine/threonine-protein kinase"/>
    <property type="match status" value="1"/>
</dbReference>
<dbReference type="GO" id="GO:0030246">
    <property type="term" value="F:carbohydrate binding"/>
    <property type="evidence" value="ECO:0007669"/>
    <property type="project" value="UniProtKB-KW"/>
</dbReference>
<dbReference type="GO" id="GO:0004674">
    <property type="term" value="F:protein serine/threonine kinase activity"/>
    <property type="evidence" value="ECO:0007669"/>
    <property type="project" value="UniProtKB-KW"/>
</dbReference>
<feature type="domain" description="Protein kinase" evidence="22">
    <location>
        <begin position="523"/>
        <end position="792"/>
    </location>
</feature>
<dbReference type="PANTHER" id="PTHR47976">
    <property type="entry name" value="G-TYPE LECTIN S-RECEPTOR-LIKE SERINE/THREONINE-PROTEIN KINASE SD2-5"/>
    <property type="match status" value="1"/>
</dbReference>
<dbReference type="GO" id="GO:0051707">
    <property type="term" value="P:response to other organism"/>
    <property type="evidence" value="ECO:0007669"/>
    <property type="project" value="UniProtKB-ARBA"/>
</dbReference>
<dbReference type="InterPro" id="IPR000719">
    <property type="entry name" value="Prot_kinase_dom"/>
</dbReference>
<evidence type="ECO:0000256" key="5">
    <source>
        <dbReference type="ARBA" id="ARBA00022692"/>
    </source>
</evidence>
<feature type="signal peptide" evidence="21">
    <location>
        <begin position="1"/>
        <end position="19"/>
    </location>
</feature>
<sequence>MASAIFYAFLFLSFAVGFAQEADKPINDSNITLGASLSPVTNPSAWFSPSGRFAFGFYSEGSGFYVGAWLEASPGRNIIIWTANRDTGPVSKDAILNLTKDGLQLMQKNSEDIFISNFQAGRSTTASMLDSGNFIVYDVKFSSLWESFNLPTDTIISGQILNLGDELVSSISETNHSSGRFRIKMQDDYNLVMYPVNTTDTGENAYWSSNTLGEFCTGLNLDTQGSLYLLQNDSKICTLNNHGGCYTSTNASNSKNSTSKISKSGLIYRATLNIHGILQVYSHDLQSNTSTVLISIPQNGDQCIIKGTCGFNSYCTYQDAKLVCLCFPGFEYFDAKRTWIGCKQNFTSVGCSLKSDNTVCKMSALSDVVITSDPYMPPSWAGTVEDCSSTCLEDDVCVAAFFDNGQCSKEKFPLKYAYKDTLETTTSRPVTLIKVVETSPSKSDAESPAETPLITKKNELLTKILGACLAAITVLAIIAAFGFFLYRHRAQRFQRMSRNRRLDLVDDIALKPFTFEELRNATDDFKEMLGKGAFGTVFKGVLPNSEEVVAIKKLEKVIDEGEREFQTEMRVIGRTHHKNLVRLLGFCAEGPHRLLVYEYMSNGSLANFIFKADRCPEWSDRTRIAVDIAKGIHYLHEECEASIIHCDLKPENILIDDNWTAKISDFGLAKLLMPSQTRTFTGIRGTRGYLAPEWHKNAPITVKADVYSFGVVLLEIVCCRKNMDMNAEVDEIMLLEWVCSCFVTGALEKLVPDEVDMKELNRLVKVGLWCIQSEPALRPNMKNVVMMLEGNIDVSIPPPPALCL</sequence>
<dbReference type="Gene3D" id="2.90.10.10">
    <property type="entry name" value="Bulb-type lectin domain"/>
    <property type="match status" value="2"/>
</dbReference>
<dbReference type="InterPro" id="IPR001480">
    <property type="entry name" value="Bulb-type_lectin_dom"/>
</dbReference>
<dbReference type="InterPro" id="IPR036426">
    <property type="entry name" value="Bulb-type_lectin_dom_sf"/>
</dbReference>
<protein>
    <recommendedName>
        <fullName evidence="18">Receptor-like serine/threonine-protein kinase</fullName>
        <ecNumber evidence="18">2.7.11.1</ecNumber>
    </recommendedName>
</protein>
<evidence type="ECO:0000256" key="16">
    <source>
        <dbReference type="ARBA" id="ARBA00047899"/>
    </source>
</evidence>
<gene>
    <name evidence="24" type="ORF">Cni_G20719</name>
</gene>
<keyword evidence="10 18" id="KW-0067">ATP-binding</keyword>
<dbReference type="GO" id="GO:0005524">
    <property type="term" value="F:ATP binding"/>
    <property type="evidence" value="ECO:0007669"/>
    <property type="project" value="UniProtKB-UniRule"/>
</dbReference>
<evidence type="ECO:0000256" key="15">
    <source>
        <dbReference type="ARBA" id="ARBA00023180"/>
    </source>
</evidence>
<evidence type="ECO:0000313" key="24">
    <source>
        <dbReference type="EMBL" id="WOL11955.1"/>
    </source>
</evidence>
<evidence type="ECO:0000256" key="3">
    <source>
        <dbReference type="ARBA" id="ARBA00022536"/>
    </source>
</evidence>
<evidence type="ECO:0000256" key="2">
    <source>
        <dbReference type="ARBA" id="ARBA00022527"/>
    </source>
</evidence>
<evidence type="ECO:0000259" key="22">
    <source>
        <dbReference type="PROSITE" id="PS50011"/>
    </source>
</evidence>
<evidence type="ECO:0000256" key="11">
    <source>
        <dbReference type="ARBA" id="ARBA00022989"/>
    </source>
</evidence>
<dbReference type="AlphaFoldDB" id="A0AAQ3QL09"/>
<evidence type="ECO:0000256" key="13">
    <source>
        <dbReference type="ARBA" id="ARBA00023157"/>
    </source>
</evidence>
<feature type="binding site" evidence="19">
    <location>
        <position position="553"/>
    </location>
    <ligand>
        <name>ATP</name>
        <dbReference type="ChEBI" id="CHEBI:30616"/>
    </ligand>
</feature>
<keyword evidence="7" id="KW-0430">Lectin</keyword>
<keyword evidence="3" id="KW-0245">EGF-like domain</keyword>
<dbReference type="CDD" id="cd14066">
    <property type="entry name" value="STKc_IRAK"/>
    <property type="match status" value="1"/>
</dbReference>
<keyword evidence="25" id="KW-1185">Reference proteome</keyword>
<dbReference type="Proteomes" id="UP001327560">
    <property type="component" value="Chromosome 6"/>
</dbReference>
<dbReference type="PANTHER" id="PTHR47976:SF7">
    <property type="entry name" value="RECEPTOR-LIKE SERINE_THREONINE-PROTEIN KINASE"/>
    <property type="match status" value="1"/>
</dbReference>
<reference evidence="24 25" key="1">
    <citation type="submission" date="2023-10" db="EMBL/GenBank/DDBJ databases">
        <title>Chromosome-scale genome assembly provides insights into flower coloration mechanisms of Canna indica.</title>
        <authorList>
            <person name="Li C."/>
        </authorList>
    </citation>
    <scope>NUCLEOTIDE SEQUENCE [LARGE SCALE GENOMIC DNA]</scope>
    <source>
        <tissue evidence="24">Flower</tissue>
    </source>
</reference>